<proteinExistence type="predicted"/>
<organism evidence="2 3">
    <name type="scientific">Fulvivirga kasyanovii</name>
    <dbReference type="NCBI Taxonomy" id="396812"/>
    <lineage>
        <taxon>Bacteria</taxon>
        <taxon>Pseudomonadati</taxon>
        <taxon>Bacteroidota</taxon>
        <taxon>Cytophagia</taxon>
        <taxon>Cytophagales</taxon>
        <taxon>Fulvivirgaceae</taxon>
        <taxon>Fulvivirga</taxon>
    </lineage>
</organism>
<protein>
    <recommendedName>
        <fullName evidence="4">PH domain-containing protein</fullName>
    </recommendedName>
</protein>
<keyword evidence="3" id="KW-1185">Reference proteome</keyword>
<evidence type="ECO:0000256" key="1">
    <source>
        <dbReference type="SAM" id="Phobius"/>
    </source>
</evidence>
<evidence type="ECO:0000313" key="2">
    <source>
        <dbReference type="EMBL" id="MTI23529.1"/>
    </source>
</evidence>
<dbReference type="EMBL" id="SMLW01000222">
    <property type="protein sequence ID" value="MTI23529.1"/>
    <property type="molecule type" value="Genomic_DNA"/>
</dbReference>
<sequence>MKHIINEGTFKRSKTIFIVTGLFLITLFGYQLYNHLQTDQFVAKFPGDWDKVLGIAIGLFLIIRSRKFNIRARDIFIEIGKDQLTYRVSRSSSVNKIPLSDIDHIRENGDKIILTTKNASKLTIADFGQHLIKDDKRKTIKKSLLELNDS</sequence>
<keyword evidence="1" id="KW-1133">Transmembrane helix</keyword>
<feature type="non-terminal residue" evidence="2">
    <location>
        <position position="150"/>
    </location>
</feature>
<keyword evidence="1" id="KW-0812">Transmembrane</keyword>
<reference evidence="2 3" key="1">
    <citation type="submission" date="2019-02" db="EMBL/GenBank/DDBJ databases">
        <authorList>
            <person name="Goldberg S.R."/>
            <person name="Haltli B.A."/>
            <person name="Correa H."/>
            <person name="Russell K.G."/>
        </authorList>
    </citation>
    <scope>NUCLEOTIDE SEQUENCE [LARGE SCALE GENOMIC DNA]</scope>
    <source>
        <strain evidence="2 3">JCM 16186</strain>
    </source>
</reference>
<feature type="transmembrane region" description="Helical" evidence="1">
    <location>
        <begin position="15"/>
        <end position="33"/>
    </location>
</feature>
<keyword evidence="1" id="KW-0472">Membrane</keyword>
<evidence type="ECO:0000313" key="3">
    <source>
        <dbReference type="Proteomes" id="UP000798808"/>
    </source>
</evidence>
<accession>A0ABW9RHJ8</accession>
<evidence type="ECO:0008006" key="4">
    <source>
        <dbReference type="Google" id="ProtNLM"/>
    </source>
</evidence>
<dbReference type="RefSeq" id="WP_155168668.1">
    <property type="nucleotide sequence ID" value="NZ_SMLW01000222.1"/>
</dbReference>
<name>A0ABW9RHJ8_9BACT</name>
<comment type="caution">
    <text evidence="2">The sequence shown here is derived from an EMBL/GenBank/DDBJ whole genome shotgun (WGS) entry which is preliminary data.</text>
</comment>
<dbReference type="Proteomes" id="UP000798808">
    <property type="component" value="Unassembled WGS sequence"/>
</dbReference>
<gene>
    <name evidence="2" type="ORF">E1163_01050</name>
</gene>
<feature type="transmembrane region" description="Helical" evidence="1">
    <location>
        <begin position="45"/>
        <end position="63"/>
    </location>
</feature>